<accession>A0A0G0BH66</accession>
<organism evidence="2 3">
    <name type="scientific">Candidatus Nomurabacteria bacterium GW2011_GWF1_31_48</name>
    <dbReference type="NCBI Taxonomy" id="1618767"/>
    <lineage>
        <taxon>Bacteria</taxon>
        <taxon>Candidatus Nomuraibacteriota</taxon>
    </lineage>
</organism>
<gene>
    <name evidence="2" type="ORF">UR19_C0003G0218</name>
</gene>
<evidence type="ECO:0000313" key="3">
    <source>
        <dbReference type="Proteomes" id="UP000034934"/>
    </source>
</evidence>
<keyword evidence="1" id="KW-0472">Membrane</keyword>
<feature type="transmembrane region" description="Helical" evidence="1">
    <location>
        <begin position="553"/>
        <end position="575"/>
    </location>
</feature>
<sequence length="967" mass="106078">MQQKNFKNSIISFILVLSITLMPLGFLPKKVEAQSFGAYTSGLAPAIAALPQCQEIINSGINDLFSGIGSGLTDGLGDFYAEHNADIEKRLLEQEAETLTTDFESIQVNDPTNTEKLNEIKAKIDKIETSTASLNANSTCIQSIGRLIIKMLLQKLTVSTVNWINSGFDGSPAFIQNPGKFFNDIAKNEILQFGAEINNPELFPFGKAWMQNTATAFNNKFQDNARYSLNELIQNTNPEYSAKTFQLDFSQGGWDAWTAMTQSPANNPIGFKIMADNEIQSRLQGTVQSTAENVHEALSQANGFLGDMRCSVDSKMTQTDVDAALEAGEEDPCKARGGNWEYVTPGKMISDAATNVIDYPNNSYLNVEDLNDSVAAVLDALLAQFSSNIMEKGFANIGNDGSNGNLVFDTSGSTEKYRSKTEKDFMPSQLSSSWLKANPNFDIRTDLTQALIDEQRTYSDKLEEQNKELFSTTDGKNYAINTDKNSATYGQSNAYGLIPLISQLDYCIPGPHPGWENDSRKVLAAVTDTILPETENSLKNISEDKVGGLVQSLLPMAGAAVGATVIAGWLGGAALGATLGSAVPIVGTIIGAALGVVIGYITSLFSDDSDADARKVRIYYSSIIKAFTGILADYGSPNRSAALNISSKGGVVNVLNRILDRYIEIMNDTYFSNKSELLPEAAKAAALNFNRLTGYGQMVKNNEDKIVQIKSIVNILGQIKEEVNNLNKKYPDGGENYENELKLQIDTFGRLSMNMVNGNDIASADDLLQQIKDKKDDIYKNLLKGPYGCEKSLAESEQKGFTISKDYKTYTYSADRYATPSREETKEIVSKTPWIGYNVLSVKRMTYPFPILYDYNLYENGSDIPDPWTKEGEVGFKNKMPETTEVETNDKLGPGFLSFVLFQGSNFSDFPDRLLIGDLIPLKIHDGKGSTGNDEEEAFRGNIKRALGTNIYGKYQSGQFESIIGIY</sequence>
<proteinExistence type="predicted"/>
<keyword evidence="1" id="KW-0812">Transmembrane</keyword>
<name>A0A0G0BH66_9BACT</name>
<protein>
    <submittedName>
        <fullName evidence="2">Uncharacterized protein</fullName>
    </submittedName>
</protein>
<comment type="caution">
    <text evidence="2">The sequence shown here is derived from an EMBL/GenBank/DDBJ whole genome shotgun (WGS) entry which is preliminary data.</text>
</comment>
<evidence type="ECO:0000256" key="1">
    <source>
        <dbReference type="SAM" id="Phobius"/>
    </source>
</evidence>
<reference evidence="2 3" key="1">
    <citation type="journal article" date="2015" name="Nature">
        <title>rRNA introns, odd ribosomes, and small enigmatic genomes across a large radiation of phyla.</title>
        <authorList>
            <person name="Brown C.T."/>
            <person name="Hug L.A."/>
            <person name="Thomas B.C."/>
            <person name="Sharon I."/>
            <person name="Castelle C.J."/>
            <person name="Singh A."/>
            <person name="Wilkins M.J."/>
            <person name="Williams K.H."/>
            <person name="Banfield J.F."/>
        </authorList>
    </citation>
    <scope>NUCLEOTIDE SEQUENCE [LARGE SCALE GENOMIC DNA]</scope>
</reference>
<dbReference type="EMBL" id="LBOG01000003">
    <property type="protein sequence ID" value="KKP30382.1"/>
    <property type="molecule type" value="Genomic_DNA"/>
</dbReference>
<dbReference type="Proteomes" id="UP000034934">
    <property type="component" value="Unassembled WGS sequence"/>
</dbReference>
<dbReference type="AlphaFoldDB" id="A0A0G0BH66"/>
<keyword evidence="1" id="KW-1133">Transmembrane helix</keyword>
<feature type="transmembrane region" description="Helical" evidence="1">
    <location>
        <begin position="582"/>
        <end position="605"/>
    </location>
</feature>
<evidence type="ECO:0000313" key="2">
    <source>
        <dbReference type="EMBL" id="KKP30382.1"/>
    </source>
</evidence>